<reference evidence="2" key="1">
    <citation type="submission" date="2020-10" db="EMBL/GenBank/DDBJ databases">
        <authorList>
            <person name="Gilroy R."/>
        </authorList>
    </citation>
    <scope>NUCLEOTIDE SEQUENCE</scope>
    <source>
        <strain evidence="2">517</strain>
    </source>
</reference>
<accession>A0A940DJG8</accession>
<dbReference type="EMBL" id="JADINF010000157">
    <property type="protein sequence ID" value="MBO8424595.1"/>
    <property type="molecule type" value="Genomic_DNA"/>
</dbReference>
<reference evidence="2" key="2">
    <citation type="journal article" date="2021" name="PeerJ">
        <title>Extensive microbial diversity within the chicken gut microbiome revealed by metagenomics and culture.</title>
        <authorList>
            <person name="Gilroy R."/>
            <person name="Ravi A."/>
            <person name="Getino M."/>
            <person name="Pursley I."/>
            <person name="Horton D.L."/>
            <person name="Alikhan N.F."/>
            <person name="Baker D."/>
            <person name="Gharbi K."/>
            <person name="Hall N."/>
            <person name="Watson M."/>
            <person name="Adriaenssens E.M."/>
            <person name="Foster-Nyarko E."/>
            <person name="Jarju S."/>
            <person name="Secka A."/>
            <person name="Antonio M."/>
            <person name="Oren A."/>
            <person name="Chaudhuri R.R."/>
            <person name="La Ragione R."/>
            <person name="Hildebrand F."/>
            <person name="Pallen M.J."/>
        </authorList>
    </citation>
    <scope>NUCLEOTIDE SEQUENCE</scope>
    <source>
        <strain evidence="2">517</strain>
    </source>
</reference>
<dbReference type="Proteomes" id="UP000727857">
    <property type="component" value="Unassembled WGS sequence"/>
</dbReference>
<comment type="caution">
    <text evidence="2">The sequence shown here is derived from an EMBL/GenBank/DDBJ whole genome shotgun (WGS) entry which is preliminary data.</text>
</comment>
<gene>
    <name evidence="2" type="ORF">IAB16_06205</name>
</gene>
<name>A0A940DJG8_9FIRM</name>
<dbReference type="InterPro" id="IPR008136">
    <property type="entry name" value="CinA_C"/>
</dbReference>
<proteinExistence type="predicted"/>
<feature type="domain" description="CinA C-terminal" evidence="1">
    <location>
        <begin position="67"/>
        <end position="214"/>
    </location>
</feature>
<dbReference type="NCBIfam" id="TIGR00199">
    <property type="entry name" value="PncC_domain"/>
    <property type="match status" value="1"/>
</dbReference>
<dbReference type="SUPFAM" id="SSF142433">
    <property type="entry name" value="CinA-like"/>
    <property type="match status" value="1"/>
</dbReference>
<dbReference type="InterPro" id="IPR036653">
    <property type="entry name" value="CinA-like_C"/>
</dbReference>
<dbReference type="Gene3D" id="3.90.950.20">
    <property type="entry name" value="CinA-like"/>
    <property type="match status" value="1"/>
</dbReference>
<evidence type="ECO:0000313" key="3">
    <source>
        <dbReference type="Proteomes" id="UP000727857"/>
    </source>
</evidence>
<sequence length="222" mass="24079">MDKFWRMCCTASEVEDRLQNNHPYLTEYEIAGKGCDLAVTFEGISADECDMLYDTFSDVIYGDDERNLAATLVSELAERGLKLATAESLTGGMVASSIVDVAGCSEVFYGGVVAYSEHAKMDKLGVCEDTLLYCTAVSGDTAVEMATGLLDENVDIGISTTGIAGPGGGTLDKPVGLVYIAVTDAEHTNVYEHRFSGSRQEIRRQAKDCALFYALKHLQLYY</sequence>
<dbReference type="AlphaFoldDB" id="A0A940DJG8"/>
<evidence type="ECO:0000259" key="1">
    <source>
        <dbReference type="Pfam" id="PF02464"/>
    </source>
</evidence>
<evidence type="ECO:0000313" key="2">
    <source>
        <dbReference type="EMBL" id="MBO8424595.1"/>
    </source>
</evidence>
<dbReference type="Pfam" id="PF02464">
    <property type="entry name" value="CinA"/>
    <property type="match status" value="1"/>
</dbReference>
<organism evidence="2 3">
    <name type="scientific">Candidatus Stercoripulliclostridium pullicola</name>
    <dbReference type="NCBI Taxonomy" id="2840953"/>
    <lineage>
        <taxon>Bacteria</taxon>
        <taxon>Bacillati</taxon>
        <taxon>Bacillota</taxon>
        <taxon>Clostridia</taxon>
        <taxon>Eubacteriales</taxon>
        <taxon>Candidatus Stercoripulliclostridium</taxon>
    </lineage>
</organism>
<protein>
    <submittedName>
        <fullName evidence="2">CinA family protein</fullName>
    </submittedName>
</protein>